<sequence length="152" mass="15848">MALAATLPASSQSSSSSHPPPTGGRGSSILTHLLSPLRSRTLESRRLHGLVSTHLGEQGTAELGVLGGCGLGLLGQPWTSSTRAWNCQELALETRQSPVVTMSTEWNRRRVCVDPVNGMVASDPGERLETSNSSTKGPAPGLTCLTASTGEE</sequence>
<reference evidence="2" key="1">
    <citation type="journal article" date="2023" name="Mol. Phylogenet. Evol.">
        <title>Genome-scale phylogeny and comparative genomics of the fungal order Sordariales.</title>
        <authorList>
            <person name="Hensen N."/>
            <person name="Bonometti L."/>
            <person name="Westerberg I."/>
            <person name="Brannstrom I.O."/>
            <person name="Guillou S."/>
            <person name="Cros-Aarteil S."/>
            <person name="Calhoun S."/>
            <person name="Haridas S."/>
            <person name="Kuo A."/>
            <person name="Mondo S."/>
            <person name="Pangilinan J."/>
            <person name="Riley R."/>
            <person name="LaButti K."/>
            <person name="Andreopoulos B."/>
            <person name="Lipzen A."/>
            <person name="Chen C."/>
            <person name="Yan M."/>
            <person name="Daum C."/>
            <person name="Ng V."/>
            <person name="Clum A."/>
            <person name="Steindorff A."/>
            <person name="Ohm R.A."/>
            <person name="Martin F."/>
            <person name="Silar P."/>
            <person name="Natvig D.O."/>
            <person name="Lalanne C."/>
            <person name="Gautier V."/>
            <person name="Ament-Velasquez S.L."/>
            <person name="Kruys A."/>
            <person name="Hutchinson M.I."/>
            <person name="Powell A.J."/>
            <person name="Barry K."/>
            <person name="Miller A.N."/>
            <person name="Grigoriev I.V."/>
            <person name="Debuchy R."/>
            <person name="Gladieux P."/>
            <person name="Hiltunen Thoren M."/>
            <person name="Johannesson H."/>
        </authorList>
    </citation>
    <scope>NUCLEOTIDE SEQUENCE</scope>
    <source>
        <strain evidence="2">FGSC 1904</strain>
    </source>
</reference>
<dbReference type="EMBL" id="JAUTDP010000001">
    <property type="protein sequence ID" value="KAK3403057.1"/>
    <property type="molecule type" value="Genomic_DNA"/>
</dbReference>
<reference evidence="2" key="2">
    <citation type="submission" date="2023-07" db="EMBL/GenBank/DDBJ databases">
        <authorList>
            <consortium name="Lawrence Berkeley National Laboratory"/>
            <person name="Haridas S."/>
            <person name="Hensen N."/>
            <person name="Bonometti L."/>
            <person name="Westerberg I."/>
            <person name="Brannstrom I.O."/>
            <person name="Guillou S."/>
            <person name="Cros-Aarteil S."/>
            <person name="Calhoun S."/>
            <person name="Kuo A."/>
            <person name="Mondo S."/>
            <person name="Pangilinan J."/>
            <person name="Riley R."/>
            <person name="LaButti K."/>
            <person name="Andreopoulos B."/>
            <person name="Lipzen A."/>
            <person name="Chen C."/>
            <person name="Yanf M."/>
            <person name="Daum C."/>
            <person name="Ng V."/>
            <person name="Clum A."/>
            <person name="Steindorff A."/>
            <person name="Ohm R."/>
            <person name="Martin F."/>
            <person name="Silar P."/>
            <person name="Natvig D."/>
            <person name="Lalanne C."/>
            <person name="Gautier V."/>
            <person name="Ament-velasquez S.L."/>
            <person name="Kruys A."/>
            <person name="Hutchinson M.I."/>
            <person name="Powell A.J."/>
            <person name="Barry K."/>
            <person name="Miller A.N."/>
            <person name="Grigoriev I.V."/>
            <person name="Debuchy R."/>
            <person name="Gladieux P."/>
            <person name="Thoren M.H."/>
            <person name="Johannesson H."/>
        </authorList>
    </citation>
    <scope>NUCLEOTIDE SEQUENCE</scope>
    <source>
        <strain evidence="2">FGSC 1904</strain>
    </source>
</reference>
<comment type="caution">
    <text evidence="2">The sequence shown here is derived from an EMBL/GenBank/DDBJ whole genome shotgun (WGS) entry which is preliminary data.</text>
</comment>
<dbReference type="Proteomes" id="UP001281003">
    <property type="component" value="Unassembled WGS sequence"/>
</dbReference>
<gene>
    <name evidence="2" type="ORF">B0T20DRAFT_399944</name>
</gene>
<dbReference type="AlphaFoldDB" id="A0AAE0UG97"/>
<evidence type="ECO:0000256" key="1">
    <source>
        <dbReference type="SAM" id="MobiDB-lite"/>
    </source>
</evidence>
<evidence type="ECO:0000313" key="3">
    <source>
        <dbReference type="Proteomes" id="UP001281003"/>
    </source>
</evidence>
<feature type="region of interest" description="Disordered" evidence="1">
    <location>
        <begin position="117"/>
        <end position="152"/>
    </location>
</feature>
<organism evidence="2 3">
    <name type="scientific">Sordaria brevicollis</name>
    <dbReference type="NCBI Taxonomy" id="83679"/>
    <lineage>
        <taxon>Eukaryota</taxon>
        <taxon>Fungi</taxon>
        <taxon>Dikarya</taxon>
        <taxon>Ascomycota</taxon>
        <taxon>Pezizomycotina</taxon>
        <taxon>Sordariomycetes</taxon>
        <taxon>Sordariomycetidae</taxon>
        <taxon>Sordariales</taxon>
        <taxon>Sordariaceae</taxon>
        <taxon>Sordaria</taxon>
    </lineage>
</organism>
<evidence type="ECO:0000313" key="2">
    <source>
        <dbReference type="EMBL" id="KAK3403057.1"/>
    </source>
</evidence>
<feature type="region of interest" description="Disordered" evidence="1">
    <location>
        <begin position="1"/>
        <end position="27"/>
    </location>
</feature>
<name>A0AAE0UG97_SORBR</name>
<proteinExistence type="predicted"/>
<protein>
    <submittedName>
        <fullName evidence="2">Uncharacterized protein</fullName>
    </submittedName>
</protein>
<keyword evidence="3" id="KW-1185">Reference proteome</keyword>
<accession>A0AAE0UG97</accession>